<organism evidence="7 8">
    <name type="scientific">Botrytis galanthina</name>
    <dbReference type="NCBI Taxonomy" id="278940"/>
    <lineage>
        <taxon>Eukaryota</taxon>
        <taxon>Fungi</taxon>
        <taxon>Dikarya</taxon>
        <taxon>Ascomycota</taxon>
        <taxon>Pezizomycotina</taxon>
        <taxon>Leotiomycetes</taxon>
        <taxon>Helotiales</taxon>
        <taxon>Sclerotiniaceae</taxon>
        <taxon>Botrytis</taxon>
    </lineage>
</organism>
<reference evidence="7 8" key="1">
    <citation type="submission" date="2017-12" db="EMBL/GenBank/DDBJ databases">
        <title>Comparative genomics of Botrytis spp.</title>
        <authorList>
            <person name="Valero-Jimenez C.A."/>
            <person name="Tapia P."/>
            <person name="Veloso J."/>
            <person name="Silva-Moreno E."/>
            <person name="Staats M."/>
            <person name="Valdes J.H."/>
            <person name="Van Kan J.A.L."/>
        </authorList>
    </citation>
    <scope>NUCLEOTIDE SEQUENCE [LARGE SCALE GENOMIC DNA]</scope>
    <source>
        <strain evidence="7 8">MUCL435</strain>
    </source>
</reference>
<comment type="caution">
    <text evidence="7">The sequence shown here is derived from an EMBL/GenBank/DDBJ whole genome shotgun (WGS) entry which is preliminary data.</text>
</comment>
<dbReference type="InterPro" id="IPR012951">
    <property type="entry name" value="BBE"/>
</dbReference>
<dbReference type="Pfam" id="PF08031">
    <property type="entry name" value="BBE"/>
    <property type="match status" value="1"/>
</dbReference>
<dbReference type="SUPFAM" id="SSF56176">
    <property type="entry name" value="FAD-binding/transporter-associated domain-like"/>
    <property type="match status" value="1"/>
</dbReference>
<feature type="chain" id="PRO_5020480122" description="FAD-binding PCMH-type domain-containing protein" evidence="5">
    <location>
        <begin position="20"/>
        <end position="503"/>
    </location>
</feature>
<dbReference type="InterPro" id="IPR050416">
    <property type="entry name" value="FAD-linked_Oxidoreductase"/>
</dbReference>
<dbReference type="EMBL" id="PQXL01000414">
    <property type="protein sequence ID" value="THV46128.1"/>
    <property type="molecule type" value="Genomic_DNA"/>
</dbReference>
<dbReference type="PROSITE" id="PS51387">
    <property type="entry name" value="FAD_PCMH"/>
    <property type="match status" value="1"/>
</dbReference>
<dbReference type="InterPro" id="IPR036318">
    <property type="entry name" value="FAD-bd_PCMH-like_sf"/>
</dbReference>
<dbReference type="GO" id="GO:0071949">
    <property type="term" value="F:FAD binding"/>
    <property type="evidence" value="ECO:0007669"/>
    <property type="project" value="InterPro"/>
</dbReference>
<dbReference type="Pfam" id="PF01565">
    <property type="entry name" value="FAD_binding_4"/>
    <property type="match status" value="1"/>
</dbReference>
<feature type="domain" description="FAD-binding PCMH-type" evidence="6">
    <location>
        <begin position="71"/>
        <end position="242"/>
    </location>
</feature>
<proteinExistence type="inferred from homology"/>
<protein>
    <recommendedName>
        <fullName evidence="6">FAD-binding PCMH-type domain-containing protein</fullName>
    </recommendedName>
</protein>
<dbReference type="PANTHER" id="PTHR42973">
    <property type="entry name" value="BINDING OXIDOREDUCTASE, PUTATIVE (AFU_ORTHOLOGUE AFUA_1G17690)-RELATED"/>
    <property type="match status" value="1"/>
</dbReference>
<evidence type="ECO:0000256" key="3">
    <source>
        <dbReference type="ARBA" id="ARBA00022827"/>
    </source>
</evidence>
<dbReference type="InterPro" id="IPR016166">
    <property type="entry name" value="FAD-bd_PCMH"/>
</dbReference>
<feature type="signal peptide" evidence="5">
    <location>
        <begin position="1"/>
        <end position="19"/>
    </location>
</feature>
<evidence type="ECO:0000256" key="2">
    <source>
        <dbReference type="ARBA" id="ARBA00022630"/>
    </source>
</evidence>
<evidence type="ECO:0000256" key="1">
    <source>
        <dbReference type="ARBA" id="ARBA00005466"/>
    </source>
</evidence>
<gene>
    <name evidence="7" type="ORF">BGAL_0414g00070</name>
</gene>
<dbReference type="OrthoDB" id="2151789at2759"/>
<dbReference type="InterPro" id="IPR006094">
    <property type="entry name" value="Oxid_FAD_bind_N"/>
</dbReference>
<keyword evidence="4" id="KW-0560">Oxidoreductase</keyword>
<keyword evidence="8" id="KW-1185">Reference proteome</keyword>
<comment type="similarity">
    <text evidence="1">Belongs to the oxygen-dependent FAD-linked oxidoreductase family.</text>
</comment>
<keyword evidence="5" id="KW-0732">Signal</keyword>
<keyword evidence="2" id="KW-0285">Flavoprotein</keyword>
<dbReference type="AlphaFoldDB" id="A0A4S8QMQ7"/>
<evidence type="ECO:0000256" key="5">
    <source>
        <dbReference type="SAM" id="SignalP"/>
    </source>
</evidence>
<keyword evidence="3" id="KW-0274">FAD</keyword>
<dbReference type="Proteomes" id="UP000308671">
    <property type="component" value="Unassembled WGS sequence"/>
</dbReference>
<dbReference type="Gene3D" id="3.30.465.10">
    <property type="match status" value="1"/>
</dbReference>
<name>A0A4S8QMQ7_9HELO</name>
<dbReference type="GO" id="GO:0016491">
    <property type="term" value="F:oxidoreductase activity"/>
    <property type="evidence" value="ECO:0007669"/>
    <property type="project" value="UniProtKB-KW"/>
</dbReference>
<accession>A0A4S8QMQ7</accession>
<sequence>MFSSLSLFTFILWISCCFGFDLRGEYFGQFYSISKCYTTCQFLSRILKGRVSFPGSTIFESEQLYWSLQQAELQPECRVTPISAEDVSTTIQVLKSQGCQFAVKSGGHACFSGASNIENAVVIDLSNLDQISISSDKTEVSVGAGTLWSNLYPVMDAAKIGVIGGRVVGIGVGGLTLGGGISFHSGRYGFACDNVNNYQVVLANGSIRDVNRASYPDLYWALRGGGNNFGIVTRFDLASFEQGDMWGGTTTSNATELPNAIEALVNLNFNHASDPFAAVFLVYVYVPSIELPLVGFTLDYGKPVMNPPIFENFTKIPAISADLRIATLTSLINGTEESQPSGLRESYWTLTILNDADLINEISMIFDQELQNIRNATNLLPALVFQPISEPMISQFSKNGGNALGITKEDGPLILINIAIQWTDITDDTRIIAFAENCVARSTTLAKERNLWHRFLYQNYAALQQDVFPSYGKENHERLVEISKKYDSDGVFVRLQPGYFKVY</sequence>
<evidence type="ECO:0000313" key="7">
    <source>
        <dbReference type="EMBL" id="THV46128.1"/>
    </source>
</evidence>
<evidence type="ECO:0000256" key="4">
    <source>
        <dbReference type="ARBA" id="ARBA00023002"/>
    </source>
</evidence>
<evidence type="ECO:0000259" key="6">
    <source>
        <dbReference type="PROSITE" id="PS51387"/>
    </source>
</evidence>
<evidence type="ECO:0000313" key="8">
    <source>
        <dbReference type="Proteomes" id="UP000308671"/>
    </source>
</evidence>
<dbReference type="PANTHER" id="PTHR42973:SF34">
    <property type="entry name" value="FAD BINDING DOMAIN PROTEIN (AFU_ORTHOLOGUE AFUA_3G02770)"/>
    <property type="match status" value="1"/>
</dbReference>
<dbReference type="InterPro" id="IPR016169">
    <property type="entry name" value="FAD-bd_PCMH_sub2"/>
</dbReference>